<dbReference type="PANTHER" id="PTHR30136">
    <property type="entry name" value="HELIX-TURN-HELIX TRANSCRIPTIONAL REGULATOR, ICLR FAMILY"/>
    <property type="match status" value="1"/>
</dbReference>
<gene>
    <name evidence="6" type="ORF">HGA08_18385</name>
</gene>
<evidence type="ECO:0000313" key="6">
    <source>
        <dbReference type="EMBL" id="NKY52189.1"/>
    </source>
</evidence>
<dbReference type="Pfam" id="PF01614">
    <property type="entry name" value="IclR_C"/>
    <property type="match status" value="1"/>
</dbReference>
<dbReference type="Pfam" id="PF09339">
    <property type="entry name" value="HTH_IclR"/>
    <property type="match status" value="1"/>
</dbReference>
<dbReference type="InterPro" id="IPR014757">
    <property type="entry name" value="Tscrpt_reg_IclR_C"/>
</dbReference>
<keyword evidence="2" id="KW-0238">DNA-binding</keyword>
<dbReference type="InterPro" id="IPR036390">
    <property type="entry name" value="WH_DNA-bd_sf"/>
</dbReference>
<keyword evidence="1" id="KW-0805">Transcription regulation</keyword>
<sequence length="259" mass="28308">MVSEAISQIDRIDIILEALETAGQLTLTEISQATGIPRPSVHRILDRLSRIGWVVRLEGSGYELGRRIFELGTASVYNNQLCRIAAPHLAALQSRTKMVVHLGYLDGLDIVYLDKIGTEFGRFLPSRVGGRQPACRTAVGKALLAHHAVDQLDPGTRPAFGDDLRRELDRVRAAGVAYERGQYLAGVGCAAVSLGTHSARHDLALSLCGPASEFHRNELRLVAVLRQTSSEIADDMFAAHFTEDFHSSKTVVDPACRRT</sequence>
<name>A0A846Y677_9NOCA</name>
<dbReference type="PANTHER" id="PTHR30136:SF35">
    <property type="entry name" value="HTH-TYPE TRANSCRIPTIONAL REGULATOR RV1719"/>
    <property type="match status" value="1"/>
</dbReference>
<feature type="domain" description="IclR-ED" evidence="5">
    <location>
        <begin position="67"/>
        <end position="238"/>
    </location>
</feature>
<evidence type="ECO:0000256" key="3">
    <source>
        <dbReference type="ARBA" id="ARBA00023163"/>
    </source>
</evidence>
<dbReference type="GO" id="GO:0045892">
    <property type="term" value="P:negative regulation of DNA-templated transcription"/>
    <property type="evidence" value="ECO:0007669"/>
    <property type="project" value="TreeGrafter"/>
</dbReference>
<dbReference type="SUPFAM" id="SSF46785">
    <property type="entry name" value="Winged helix' DNA-binding domain"/>
    <property type="match status" value="1"/>
</dbReference>
<dbReference type="Proteomes" id="UP000565711">
    <property type="component" value="Unassembled WGS sequence"/>
</dbReference>
<dbReference type="Gene3D" id="3.30.450.40">
    <property type="match status" value="1"/>
</dbReference>
<protein>
    <submittedName>
        <fullName evidence="6">IclR family transcriptional regulator</fullName>
    </submittedName>
</protein>
<evidence type="ECO:0000259" key="5">
    <source>
        <dbReference type="PROSITE" id="PS51078"/>
    </source>
</evidence>
<evidence type="ECO:0000259" key="4">
    <source>
        <dbReference type="PROSITE" id="PS51077"/>
    </source>
</evidence>
<accession>A0A846Y677</accession>
<dbReference type="InterPro" id="IPR029016">
    <property type="entry name" value="GAF-like_dom_sf"/>
</dbReference>
<dbReference type="InterPro" id="IPR050707">
    <property type="entry name" value="HTH_MetabolicPath_Reg"/>
</dbReference>
<dbReference type="PROSITE" id="PS51078">
    <property type="entry name" value="ICLR_ED"/>
    <property type="match status" value="1"/>
</dbReference>
<dbReference type="InterPro" id="IPR036388">
    <property type="entry name" value="WH-like_DNA-bd_sf"/>
</dbReference>
<evidence type="ECO:0000256" key="1">
    <source>
        <dbReference type="ARBA" id="ARBA00023015"/>
    </source>
</evidence>
<evidence type="ECO:0000256" key="2">
    <source>
        <dbReference type="ARBA" id="ARBA00023125"/>
    </source>
</evidence>
<organism evidence="6 7">
    <name type="scientific">Nocardia vermiculata</name>
    <dbReference type="NCBI Taxonomy" id="257274"/>
    <lineage>
        <taxon>Bacteria</taxon>
        <taxon>Bacillati</taxon>
        <taxon>Actinomycetota</taxon>
        <taxon>Actinomycetes</taxon>
        <taxon>Mycobacteriales</taxon>
        <taxon>Nocardiaceae</taxon>
        <taxon>Nocardia</taxon>
    </lineage>
</organism>
<dbReference type="PROSITE" id="PS51077">
    <property type="entry name" value="HTH_ICLR"/>
    <property type="match status" value="1"/>
</dbReference>
<proteinExistence type="predicted"/>
<dbReference type="SUPFAM" id="SSF55781">
    <property type="entry name" value="GAF domain-like"/>
    <property type="match status" value="1"/>
</dbReference>
<dbReference type="InterPro" id="IPR005471">
    <property type="entry name" value="Tscrpt_reg_IclR_N"/>
</dbReference>
<feature type="domain" description="HTH iclR-type" evidence="4">
    <location>
        <begin position="6"/>
        <end position="66"/>
    </location>
</feature>
<reference evidence="6 7" key="1">
    <citation type="submission" date="2020-04" db="EMBL/GenBank/DDBJ databases">
        <title>MicrobeNet Type strains.</title>
        <authorList>
            <person name="Nicholson A.C."/>
        </authorList>
    </citation>
    <scope>NUCLEOTIDE SEQUENCE [LARGE SCALE GENOMIC DNA]</scope>
    <source>
        <strain evidence="6 7">JCM 12354</strain>
    </source>
</reference>
<dbReference type="SMART" id="SM00346">
    <property type="entry name" value="HTH_ICLR"/>
    <property type="match status" value="1"/>
</dbReference>
<keyword evidence="3" id="KW-0804">Transcription</keyword>
<dbReference type="AlphaFoldDB" id="A0A846Y677"/>
<keyword evidence="7" id="KW-1185">Reference proteome</keyword>
<dbReference type="EMBL" id="JAAXOP010000010">
    <property type="protein sequence ID" value="NKY52189.1"/>
    <property type="molecule type" value="Genomic_DNA"/>
</dbReference>
<dbReference type="RefSeq" id="WP_067876065.1">
    <property type="nucleotide sequence ID" value="NZ_JAAXOP010000010.1"/>
</dbReference>
<comment type="caution">
    <text evidence="6">The sequence shown here is derived from an EMBL/GenBank/DDBJ whole genome shotgun (WGS) entry which is preliminary data.</text>
</comment>
<evidence type="ECO:0000313" key="7">
    <source>
        <dbReference type="Proteomes" id="UP000565711"/>
    </source>
</evidence>
<dbReference type="GO" id="GO:0003700">
    <property type="term" value="F:DNA-binding transcription factor activity"/>
    <property type="evidence" value="ECO:0007669"/>
    <property type="project" value="TreeGrafter"/>
</dbReference>
<dbReference type="GO" id="GO:0003677">
    <property type="term" value="F:DNA binding"/>
    <property type="evidence" value="ECO:0007669"/>
    <property type="project" value="UniProtKB-KW"/>
</dbReference>
<dbReference type="Gene3D" id="1.10.10.10">
    <property type="entry name" value="Winged helix-like DNA-binding domain superfamily/Winged helix DNA-binding domain"/>
    <property type="match status" value="1"/>
</dbReference>